<protein>
    <submittedName>
        <fullName evidence="2">Dihydrofolate reductase</fullName>
    </submittedName>
</protein>
<dbReference type="SUPFAM" id="SSF53597">
    <property type="entry name" value="Dihydrofolate reductase-like"/>
    <property type="match status" value="1"/>
</dbReference>
<dbReference type="AlphaFoldDB" id="A0A6P0HIJ3"/>
<proteinExistence type="predicted"/>
<gene>
    <name evidence="2" type="ORF">G3T38_09740</name>
</gene>
<dbReference type="Proteomes" id="UP000468687">
    <property type="component" value="Unassembled WGS sequence"/>
</dbReference>
<dbReference type="PANTHER" id="PTHR38011:SF11">
    <property type="entry name" value="2,5-DIAMINO-6-RIBOSYLAMINO-4(3H)-PYRIMIDINONE 5'-PHOSPHATE REDUCTASE"/>
    <property type="match status" value="1"/>
</dbReference>
<accession>A0A6P0HIJ3</accession>
<evidence type="ECO:0000313" key="3">
    <source>
        <dbReference type="Proteomes" id="UP000468687"/>
    </source>
</evidence>
<keyword evidence="3" id="KW-1185">Reference proteome</keyword>
<feature type="domain" description="Bacterial bifunctional deaminase-reductase C-terminal" evidence="1">
    <location>
        <begin position="5"/>
        <end position="164"/>
    </location>
</feature>
<dbReference type="Gene3D" id="3.40.430.10">
    <property type="entry name" value="Dihydrofolate Reductase, subunit A"/>
    <property type="match status" value="1"/>
</dbReference>
<dbReference type="Pfam" id="PF01872">
    <property type="entry name" value="RibD_C"/>
    <property type="match status" value="1"/>
</dbReference>
<organism evidence="2 3">
    <name type="scientific">Nocardioides zeae</name>
    <dbReference type="NCBI Taxonomy" id="1457234"/>
    <lineage>
        <taxon>Bacteria</taxon>
        <taxon>Bacillati</taxon>
        <taxon>Actinomycetota</taxon>
        <taxon>Actinomycetes</taxon>
        <taxon>Propionibacteriales</taxon>
        <taxon>Nocardioidaceae</taxon>
        <taxon>Nocardioides</taxon>
    </lineage>
</organism>
<evidence type="ECO:0000259" key="1">
    <source>
        <dbReference type="Pfam" id="PF01872"/>
    </source>
</evidence>
<evidence type="ECO:0000313" key="2">
    <source>
        <dbReference type="EMBL" id="NEN78559.1"/>
    </source>
</evidence>
<dbReference type="EMBL" id="JAAGXA010000006">
    <property type="protein sequence ID" value="NEN78559.1"/>
    <property type="molecule type" value="Genomic_DNA"/>
</dbReference>
<dbReference type="InterPro" id="IPR050765">
    <property type="entry name" value="Riboflavin_Biosynth_HTPR"/>
</dbReference>
<dbReference type="InterPro" id="IPR002734">
    <property type="entry name" value="RibDG_C"/>
</dbReference>
<dbReference type="GO" id="GO:0008703">
    <property type="term" value="F:5-amino-6-(5-phosphoribosylamino)uracil reductase activity"/>
    <property type="evidence" value="ECO:0007669"/>
    <property type="project" value="InterPro"/>
</dbReference>
<dbReference type="PANTHER" id="PTHR38011">
    <property type="entry name" value="DIHYDROFOLATE REDUCTASE FAMILY PROTEIN (AFU_ORTHOLOGUE AFUA_8G06820)"/>
    <property type="match status" value="1"/>
</dbReference>
<reference evidence="2 3" key="1">
    <citation type="journal article" date="2014" name="Int. J. Syst. Evol. Microbiol.">
        <title>Nocardioides zeae sp. nov., isolated from the stem of Zea mays.</title>
        <authorList>
            <person name="Glaeser S.P."/>
            <person name="McInroy J.A."/>
            <person name="Busse H.J."/>
            <person name="Kampfer P."/>
        </authorList>
    </citation>
    <scope>NUCLEOTIDE SEQUENCE [LARGE SCALE GENOMIC DNA]</scope>
    <source>
        <strain evidence="2 3">JCM 30728</strain>
    </source>
</reference>
<dbReference type="RefSeq" id="WP_163772117.1">
    <property type="nucleotide sequence ID" value="NZ_JAAGXA010000006.1"/>
</dbReference>
<comment type="caution">
    <text evidence="2">The sequence shown here is derived from an EMBL/GenBank/DDBJ whole genome shotgun (WGS) entry which is preliminary data.</text>
</comment>
<name>A0A6P0HIJ3_9ACTN</name>
<dbReference type="InterPro" id="IPR024072">
    <property type="entry name" value="DHFR-like_dom_sf"/>
</dbReference>
<sequence>MTTTYYTASSLDGFIATPDHSLDWLLSRDMDPDGLGSHAAFMVDVGALLMGASTYAWLVRNAGEEAWPYAVPTWVLTHRADELAAARPSAWAEADLRFVAADDDEALRAIHVEAVAAAAALARAGVWVVGGGELAGRVADLGLLDRVVLSYAPCVLGSGAPVLPRRLELALRETGRNRDFVVATYDVVR</sequence>
<dbReference type="GO" id="GO:0009231">
    <property type="term" value="P:riboflavin biosynthetic process"/>
    <property type="evidence" value="ECO:0007669"/>
    <property type="project" value="InterPro"/>
</dbReference>